<dbReference type="InterPro" id="IPR050300">
    <property type="entry name" value="GDXG_lipolytic_enzyme"/>
</dbReference>
<accession>A0AAD7AAG0</accession>
<feature type="domain" description="Alpha/beta hydrolase fold-3" evidence="2">
    <location>
        <begin position="114"/>
        <end position="333"/>
    </location>
</feature>
<sequence length="367" mass="40251">MSLPAKKYAQLSWTETLGMLAKLIPIPVALLWSVATTAYASYNRERSVKRVAGDSALRYLTTHLSVPQLQAAFGTTMGTYKKWTKANQLPVTIDELGLDGRLMWIGPKRLERVVLWIHGGAFSLPPPDFAISFWRYVQLELEKQNIEVGIALLNYSLAPEASFPTPLKQAGLALDFLMAAGVKPQNLQLAGDSAGGNLILQVLSQMLHPREGVPEIRLPAPLRGAYIISPWTNLSADSKSHTTNEGLDYLCQATLKDWGVHILPAVPDADRPFIEAVRAPAGWFKGADALVERVLITAGGAELLEDDIVAFAEAFKKHHARAELVVQKDGLHEDMYVDFMVKEKKVGSLTPLTVEWLAAGFQETSSA</sequence>
<gene>
    <name evidence="3" type="ORF">DFH08DRAFT_856596</name>
</gene>
<keyword evidence="4" id="KW-1185">Reference proteome</keyword>
<reference evidence="3" key="1">
    <citation type="submission" date="2023-03" db="EMBL/GenBank/DDBJ databases">
        <title>Massive genome expansion in bonnet fungi (Mycena s.s.) driven by repeated elements and novel gene families across ecological guilds.</title>
        <authorList>
            <consortium name="Lawrence Berkeley National Laboratory"/>
            <person name="Harder C.B."/>
            <person name="Miyauchi S."/>
            <person name="Viragh M."/>
            <person name="Kuo A."/>
            <person name="Thoen E."/>
            <person name="Andreopoulos B."/>
            <person name="Lu D."/>
            <person name="Skrede I."/>
            <person name="Drula E."/>
            <person name="Henrissat B."/>
            <person name="Morin E."/>
            <person name="Kohler A."/>
            <person name="Barry K."/>
            <person name="LaButti K."/>
            <person name="Morin E."/>
            <person name="Salamov A."/>
            <person name="Lipzen A."/>
            <person name="Mereny Z."/>
            <person name="Hegedus B."/>
            <person name="Baldrian P."/>
            <person name="Stursova M."/>
            <person name="Weitz H."/>
            <person name="Taylor A."/>
            <person name="Grigoriev I.V."/>
            <person name="Nagy L.G."/>
            <person name="Martin F."/>
            <person name="Kauserud H."/>
        </authorList>
    </citation>
    <scope>NUCLEOTIDE SEQUENCE</scope>
    <source>
        <strain evidence="3">CBHHK002</strain>
    </source>
</reference>
<evidence type="ECO:0000256" key="1">
    <source>
        <dbReference type="ARBA" id="ARBA00022801"/>
    </source>
</evidence>
<proteinExistence type="predicted"/>
<dbReference type="InterPro" id="IPR029058">
    <property type="entry name" value="AB_hydrolase_fold"/>
</dbReference>
<dbReference type="PANTHER" id="PTHR48081">
    <property type="entry name" value="AB HYDROLASE SUPERFAMILY PROTEIN C4A8.06C"/>
    <property type="match status" value="1"/>
</dbReference>
<dbReference type="SUPFAM" id="SSF53474">
    <property type="entry name" value="alpha/beta-Hydrolases"/>
    <property type="match status" value="1"/>
</dbReference>
<protein>
    <submittedName>
        <fullName evidence="3">Alpha/Beta hydrolase protein</fullName>
    </submittedName>
</protein>
<dbReference type="Gene3D" id="3.40.50.1820">
    <property type="entry name" value="alpha/beta hydrolase"/>
    <property type="match status" value="1"/>
</dbReference>
<dbReference type="PANTHER" id="PTHR48081:SF31">
    <property type="entry name" value="STERYL ACETYL HYDROLASE MUG81-RELATED"/>
    <property type="match status" value="1"/>
</dbReference>
<dbReference type="AlphaFoldDB" id="A0AAD7AAG0"/>
<dbReference type="EMBL" id="JARIHO010000011">
    <property type="protein sequence ID" value="KAJ7353347.1"/>
    <property type="molecule type" value="Genomic_DNA"/>
</dbReference>
<organism evidence="3 4">
    <name type="scientific">Mycena albidolilacea</name>
    <dbReference type="NCBI Taxonomy" id="1033008"/>
    <lineage>
        <taxon>Eukaryota</taxon>
        <taxon>Fungi</taxon>
        <taxon>Dikarya</taxon>
        <taxon>Basidiomycota</taxon>
        <taxon>Agaricomycotina</taxon>
        <taxon>Agaricomycetes</taxon>
        <taxon>Agaricomycetidae</taxon>
        <taxon>Agaricales</taxon>
        <taxon>Marasmiineae</taxon>
        <taxon>Mycenaceae</taxon>
        <taxon>Mycena</taxon>
    </lineage>
</organism>
<keyword evidence="1 3" id="KW-0378">Hydrolase</keyword>
<dbReference type="GO" id="GO:0016787">
    <property type="term" value="F:hydrolase activity"/>
    <property type="evidence" value="ECO:0007669"/>
    <property type="project" value="UniProtKB-KW"/>
</dbReference>
<evidence type="ECO:0000313" key="3">
    <source>
        <dbReference type="EMBL" id="KAJ7353347.1"/>
    </source>
</evidence>
<dbReference type="Proteomes" id="UP001218218">
    <property type="component" value="Unassembled WGS sequence"/>
</dbReference>
<dbReference type="Pfam" id="PF07859">
    <property type="entry name" value="Abhydrolase_3"/>
    <property type="match status" value="1"/>
</dbReference>
<name>A0AAD7AAG0_9AGAR</name>
<evidence type="ECO:0000313" key="4">
    <source>
        <dbReference type="Proteomes" id="UP001218218"/>
    </source>
</evidence>
<evidence type="ECO:0000259" key="2">
    <source>
        <dbReference type="Pfam" id="PF07859"/>
    </source>
</evidence>
<dbReference type="InterPro" id="IPR013094">
    <property type="entry name" value="AB_hydrolase_3"/>
</dbReference>
<comment type="caution">
    <text evidence="3">The sequence shown here is derived from an EMBL/GenBank/DDBJ whole genome shotgun (WGS) entry which is preliminary data.</text>
</comment>